<protein>
    <submittedName>
        <fullName evidence="3">Uncharacterized protein</fullName>
    </submittedName>
</protein>
<keyword evidence="2" id="KW-0812">Transmembrane</keyword>
<keyword evidence="2" id="KW-1133">Transmembrane helix</keyword>
<gene>
    <name evidence="3" type="ORF">SEMRO_2249_G320711.1</name>
</gene>
<organism evidence="3 4">
    <name type="scientific">Seminavis robusta</name>
    <dbReference type="NCBI Taxonomy" id="568900"/>
    <lineage>
        <taxon>Eukaryota</taxon>
        <taxon>Sar</taxon>
        <taxon>Stramenopiles</taxon>
        <taxon>Ochrophyta</taxon>
        <taxon>Bacillariophyta</taxon>
        <taxon>Bacillariophyceae</taxon>
        <taxon>Bacillariophycidae</taxon>
        <taxon>Naviculales</taxon>
        <taxon>Naviculaceae</taxon>
        <taxon>Seminavis</taxon>
    </lineage>
</organism>
<comment type="caution">
    <text evidence="3">The sequence shown here is derived from an EMBL/GenBank/DDBJ whole genome shotgun (WGS) entry which is preliminary data.</text>
</comment>
<dbReference type="EMBL" id="CAICTM010002247">
    <property type="protein sequence ID" value="CAB9528531.1"/>
    <property type="molecule type" value="Genomic_DNA"/>
</dbReference>
<dbReference type="CDD" id="cd00637">
    <property type="entry name" value="7tm_classA_rhodopsin-like"/>
    <property type="match status" value="1"/>
</dbReference>
<evidence type="ECO:0000313" key="3">
    <source>
        <dbReference type="EMBL" id="CAB9528531.1"/>
    </source>
</evidence>
<keyword evidence="4" id="KW-1185">Reference proteome</keyword>
<feature type="compositionally biased region" description="Low complexity" evidence="1">
    <location>
        <begin position="224"/>
        <end position="239"/>
    </location>
</feature>
<feature type="transmembrane region" description="Helical" evidence="2">
    <location>
        <begin position="7"/>
        <end position="26"/>
    </location>
</feature>
<feature type="compositionally biased region" description="Basic and acidic residues" evidence="1">
    <location>
        <begin position="211"/>
        <end position="220"/>
    </location>
</feature>
<feature type="transmembrane region" description="Helical" evidence="2">
    <location>
        <begin position="127"/>
        <end position="147"/>
    </location>
</feature>
<feature type="compositionally biased region" description="Basic and acidic residues" evidence="1">
    <location>
        <begin position="268"/>
        <end position="277"/>
    </location>
</feature>
<dbReference type="AlphaFoldDB" id="A0A9N8EWH9"/>
<dbReference type="OrthoDB" id="10683361at2759"/>
<dbReference type="SUPFAM" id="SSF81321">
    <property type="entry name" value="Family A G protein-coupled receptor-like"/>
    <property type="match status" value="1"/>
</dbReference>
<evidence type="ECO:0000256" key="1">
    <source>
        <dbReference type="SAM" id="MobiDB-lite"/>
    </source>
</evidence>
<feature type="compositionally biased region" description="Low complexity" evidence="1">
    <location>
        <begin position="281"/>
        <end position="290"/>
    </location>
</feature>
<dbReference type="Proteomes" id="UP001153069">
    <property type="component" value="Unassembled WGS sequence"/>
</dbReference>
<evidence type="ECO:0000256" key="2">
    <source>
        <dbReference type="SAM" id="Phobius"/>
    </source>
</evidence>
<name>A0A9N8EWH9_9STRA</name>
<evidence type="ECO:0000313" key="4">
    <source>
        <dbReference type="Proteomes" id="UP001153069"/>
    </source>
</evidence>
<reference evidence="3" key="1">
    <citation type="submission" date="2020-06" db="EMBL/GenBank/DDBJ databases">
        <authorList>
            <consortium name="Plant Systems Biology data submission"/>
        </authorList>
    </citation>
    <scope>NUCLEOTIDE SEQUENCE</scope>
    <source>
        <strain evidence="3">D6</strain>
    </source>
</reference>
<keyword evidence="2" id="KW-0472">Membrane</keyword>
<feature type="transmembrane region" description="Helical" evidence="2">
    <location>
        <begin position="97"/>
        <end position="121"/>
    </location>
</feature>
<feature type="transmembrane region" description="Helical" evidence="2">
    <location>
        <begin position="53"/>
        <end position="76"/>
    </location>
</feature>
<proteinExistence type="predicted"/>
<sequence>MEAMGVYVLCGFSAFTGIMQSVGLSWESKWPHWTRLAYGAVCFPQPHDPSSLAYYFLVFFPLLFGIPLVYVVYASVTIVRQNLLPPSGRRRALAVYFFRLTVAFLVMWGPCLLFFCITGPFVSTWVYWIGAIWGHLQALVSSVMSLMKPDIWKVYKRFYTQTVWSWCLCGHNGPGDEERRAGSRIRPGMSTAFFMSTMMAPLKDEISPCEGKVRGSRDLRTSCTTGGPSSAFSSTSTPPDMDQARTRTRTRTNKDSSLCSGEALDAIEEGKLGRDGVPRASSSSSTPTTSLAIETRSKGAQPIKGCTGEDLPWECTRHEDV</sequence>
<feature type="region of interest" description="Disordered" evidence="1">
    <location>
        <begin position="211"/>
        <end position="321"/>
    </location>
</feature>
<accession>A0A9N8EWH9</accession>